<dbReference type="InterPro" id="IPR023753">
    <property type="entry name" value="FAD/NAD-binding_dom"/>
</dbReference>
<evidence type="ECO:0000256" key="2">
    <source>
        <dbReference type="ARBA" id="ARBA00012637"/>
    </source>
</evidence>
<feature type="domain" description="External alternative NADH-ubiquinone oxidoreductase-like C-terminal" evidence="10">
    <location>
        <begin position="361"/>
        <end position="415"/>
    </location>
</feature>
<dbReference type="EMBL" id="JADEWZ010000005">
    <property type="protein sequence ID" value="MBE9115176.1"/>
    <property type="molecule type" value="Genomic_DNA"/>
</dbReference>
<dbReference type="InterPro" id="IPR045024">
    <property type="entry name" value="NDH-2"/>
</dbReference>
<dbReference type="InterPro" id="IPR036188">
    <property type="entry name" value="FAD/NAD-bd_sf"/>
</dbReference>
<organism evidence="11 12">
    <name type="scientific">Lusitaniella coriacea LEGE 07157</name>
    <dbReference type="NCBI Taxonomy" id="945747"/>
    <lineage>
        <taxon>Bacteria</taxon>
        <taxon>Bacillati</taxon>
        <taxon>Cyanobacteriota</taxon>
        <taxon>Cyanophyceae</taxon>
        <taxon>Spirulinales</taxon>
        <taxon>Lusitaniellaceae</taxon>
        <taxon>Lusitaniella</taxon>
    </lineage>
</organism>
<evidence type="ECO:0000256" key="7">
    <source>
        <dbReference type="ARBA" id="ARBA00023027"/>
    </source>
</evidence>
<evidence type="ECO:0000256" key="3">
    <source>
        <dbReference type="ARBA" id="ARBA00022630"/>
    </source>
</evidence>
<dbReference type="Pfam" id="PF22366">
    <property type="entry name" value="NDH2_C"/>
    <property type="match status" value="1"/>
</dbReference>
<evidence type="ECO:0000256" key="1">
    <source>
        <dbReference type="ARBA" id="ARBA00005272"/>
    </source>
</evidence>
<evidence type="ECO:0000256" key="8">
    <source>
        <dbReference type="ARBA" id="ARBA00047599"/>
    </source>
</evidence>
<evidence type="ECO:0000256" key="5">
    <source>
        <dbReference type="ARBA" id="ARBA00022946"/>
    </source>
</evidence>
<dbReference type="EC" id="1.6.5.9" evidence="2"/>
<accession>A0A8J7DU64</accession>
<dbReference type="InterPro" id="IPR054585">
    <property type="entry name" value="NDH2-like_C"/>
</dbReference>
<dbReference type="SUPFAM" id="SSF51905">
    <property type="entry name" value="FAD/NAD(P)-binding domain"/>
    <property type="match status" value="1"/>
</dbReference>
<sequence length="451" mass="49501">MKNTQSDRSVRKVVIVGGGFGGLYAAQSLGRAPVQVTLIDKRNFHLFQPLLYQVATGTVSPADISSPLRLVLSKFKNVRTILDEVVDIDPQRKKVVLLDGELDYDTLIVATGVSHHYFGNDHWKAYAPGLKTIEDALEIRSRIFTAFEAAEKESDPLKRRAWLTFVIVGGGPTGVELAGAIAEMTRGSLRDDFRNIDTTSAQILLVEGMDRVLPPYAPQLSAKAQEDLSRLGVTVRAKTIVTNITEGVVTVRHGEEEEAIPTQTVLWAAGVKASAMGQILRDRAGANLDRAGRIIVEPDLSLPNHPNIFAIGDLAHFAHQGERPLPGVAPVAMQQGEYVAKLLKRHLKGDTLPPFQYADYGSLAVIGQNSAVVDLGFVKLSGIIAWLAWVFAHIYYLIEFDNKLIVLTQWGWNYFTRGRGARLITGKDTVSVLSERMKREIFVGAGNDRKG</sequence>
<protein>
    <recommendedName>
        <fullName evidence="2">NADH:ubiquinone reductase (non-electrogenic)</fullName>
        <ecNumber evidence="2">1.6.5.9</ecNumber>
    </recommendedName>
</protein>
<proteinExistence type="inferred from homology"/>
<comment type="catalytic activity">
    <reaction evidence="8">
        <text>a quinone + NADH + H(+) = a quinol + NAD(+)</text>
        <dbReference type="Rhea" id="RHEA:46160"/>
        <dbReference type="ChEBI" id="CHEBI:15378"/>
        <dbReference type="ChEBI" id="CHEBI:24646"/>
        <dbReference type="ChEBI" id="CHEBI:57540"/>
        <dbReference type="ChEBI" id="CHEBI:57945"/>
        <dbReference type="ChEBI" id="CHEBI:132124"/>
        <dbReference type="EC" id="1.6.5.9"/>
    </reaction>
</comment>
<name>A0A8J7DU64_9CYAN</name>
<dbReference type="Pfam" id="PF07992">
    <property type="entry name" value="Pyr_redox_2"/>
    <property type="match status" value="1"/>
</dbReference>
<keyword evidence="7" id="KW-0520">NAD</keyword>
<keyword evidence="4" id="KW-0274">FAD</keyword>
<dbReference type="RefSeq" id="WP_194028264.1">
    <property type="nucleotide sequence ID" value="NZ_JADEWZ010000005.1"/>
</dbReference>
<feature type="domain" description="FAD/NAD(P)-binding" evidence="9">
    <location>
        <begin position="12"/>
        <end position="336"/>
    </location>
</feature>
<keyword evidence="3" id="KW-0285">Flavoprotein</keyword>
<dbReference type="Proteomes" id="UP000654482">
    <property type="component" value="Unassembled WGS sequence"/>
</dbReference>
<gene>
    <name evidence="11" type="ORF">IQ249_04610</name>
</gene>
<evidence type="ECO:0000259" key="9">
    <source>
        <dbReference type="Pfam" id="PF07992"/>
    </source>
</evidence>
<dbReference type="AlphaFoldDB" id="A0A8J7DU64"/>
<keyword evidence="12" id="KW-1185">Reference proteome</keyword>
<dbReference type="PRINTS" id="PR00368">
    <property type="entry name" value="FADPNR"/>
</dbReference>
<keyword evidence="5" id="KW-0809">Transit peptide</keyword>
<comment type="caution">
    <text evidence="11">The sequence shown here is derived from an EMBL/GenBank/DDBJ whole genome shotgun (WGS) entry which is preliminary data.</text>
</comment>
<evidence type="ECO:0000259" key="10">
    <source>
        <dbReference type="Pfam" id="PF22366"/>
    </source>
</evidence>
<dbReference type="PANTHER" id="PTHR43706">
    <property type="entry name" value="NADH DEHYDROGENASE"/>
    <property type="match status" value="1"/>
</dbReference>
<dbReference type="PRINTS" id="PR00411">
    <property type="entry name" value="PNDRDTASEI"/>
</dbReference>
<evidence type="ECO:0000313" key="12">
    <source>
        <dbReference type="Proteomes" id="UP000654482"/>
    </source>
</evidence>
<evidence type="ECO:0000256" key="6">
    <source>
        <dbReference type="ARBA" id="ARBA00023002"/>
    </source>
</evidence>
<reference evidence="11" key="1">
    <citation type="submission" date="2020-10" db="EMBL/GenBank/DDBJ databases">
        <authorList>
            <person name="Castelo-Branco R."/>
            <person name="Eusebio N."/>
            <person name="Adriana R."/>
            <person name="Vieira A."/>
            <person name="Brugerolle De Fraissinette N."/>
            <person name="Rezende De Castro R."/>
            <person name="Schneider M.P."/>
            <person name="Vasconcelos V."/>
            <person name="Leao P.N."/>
        </authorList>
    </citation>
    <scope>NUCLEOTIDE SEQUENCE</scope>
    <source>
        <strain evidence="11">LEGE 07157</strain>
    </source>
</reference>
<comment type="similarity">
    <text evidence="1">Belongs to the NADH dehydrogenase family.</text>
</comment>
<evidence type="ECO:0000313" key="11">
    <source>
        <dbReference type="EMBL" id="MBE9115176.1"/>
    </source>
</evidence>
<dbReference type="GO" id="GO:0050136">
    <property type="term" value="F:NADH dehydrogenase (quinone) (non-electrogenic) activity"/>
    <property type="evidence" value="ECO:0007669"/>
    <property type="project" value="UniProtKB-EC"/>
</dbReference>
<dbReference type="PANTHER" id="PTHR43706:SF47">
    <property type="entry name" value="EXTERNAL NADH-UBIQUINONE OXIDOREDUCTASE 1, MITOCHONDRIAL-RELATED"/>
    <property type="match status" value="1"/>
</dbReference>
<evidence type="ECO:0000256" key="4">
    <source>
        <dbReference type="ARBA" id="ARBA00022827"/>
    </source>
</evidence>
<dbReference type="Gene3D" id="3.50.50.100">
    <property type="match status" value="1"/>
</dbReference>
<keyword evidence="6" id="KW-0560">Oxidoreductase</keyword>